<sequence>MGLPNQPAKPRPYFPHADAISSVFVPPAEFHEKSSNIGPVFDSEHFDIPIADYDALRHAAIYGTETSDKIPARLDDFDAPYLRPTLAKNERLRLTILWYYARHVLQDGALLQKLQNVVEMVKQFIGWDTAVVGLVDEAVYNRLATANMPVNIIPRREAMCAHTINQEGGTVFMVPSLLDDWRFENAPHATHAGMRSYAGTPLRLQVEDGEYVALGSLCVTSSTQQKPLTPDQKASLVRFGDIMVAEIVSSNKQARLKARQDMSNAVMALQSLANSDSPEAVTIEVVKRVYPNASVSIQSCYDNLVQVEGRPAFHIDEIKDMLWEDTNFIESAIQHQNFRHLSSTQTLRAVVARCGRSSQMLVVASSDFHHVFDDYDIWFVERCALALAEIIRERDLHAALAIKETFLRGITHQLRTPIHGVLASADLLAEELGRNSLARRSSLAEASNPGLSYIAAIRSSGRELMTTVNNVLKLNNWTDSSTKGLKTSIYDLSELQSDMLDDVFQMLPEEQLEAIALMYENKLTAEGTAIDTNMVLLKECVQSLVLNAIQACPAGAITVTISAIDSSNEGVIIDVVDTGKGICLEDQQRIFDAYEKVDQHTPGVGLGLTLARKIAQSLKGSLTLERSSIGQGSHFRLQFNTPLLACASATQQNDTMVQTTLPKTFCVVPDSNVPHMAERLAVHLEGKDLMKADQAAGSLLITDLSSVTVNVTPTLEEAAVIICILPSADFGKLSQISPTLRKKIVPVTGPFYETHLNNIMTEVTSVYEFLSQTSIPERQFTTLPLRTGYSSKEPVVHVCAEDTTTIIPQIPASGENGPSASQVGLHVKQPVSCALLVDDNDINLRILRMYCEKRHIPYLLARDGNEAITQYTAAISAHRSVDLVFMDLQMPNCDGLTACKKIRHIEKERNIANQSIMFIVTGQDSIKDRDSSFAAGVDNFLVKPVGLKLLDRELAKYFIAAGAA</sequence>
<reference evidence="9 10" key="1">
    <citation type="submission" date="2023-08" db="EMBL/GenBank/DDBJ databases">
        <title>Black Yeasts Isolated from many extreme environments.</title>
        <authorList>
            <person name="Coleine C."/>
            <person name="Stajich J.E."/>
            <person name="Selbmann L."/>
        </authorList>
    </citation>
    <scope>NUCLEOTIDE SEQUENCE [LARGE SCALE GENOMIC DNA]</scope>
    <source>
        <strain evidence="9 10">CCFEE 5792</strain>
    </source>
</reference>
<dbReference type="GeneID" id="89973360"/>
<dbReference type="PROSITE" id="PS50110">
    <property type="entry name" value="RESPONSE_REGULATORY"/>
    <property type="match status" value="1"/>
</dbReference>
<keyword evidence="10" id="KW-1185">Reference proteome</keyword>
<dbReference type="Gene3D" id="3.30.565.10">
    <property type="entry name" value="Histidine kinase-like ATPase, C-terminal domain"/>
    <property type="match status" value="1"/>
</dbReference>
<dbReference type="PANTHER" id="PTHR43047:SF72">
    <property type="entry name" value="OSMOSENSING HISTIDINE PROTEIN KINASE SLN1"/>
    <property type="match status" value="1"/>
</dbReference>
<dbReference type="InterPro" id="IPR003594">
    <property type="entry name" value="HATPase_dom"/>
</dbReference>
<dbReference type="InterPro" id="IPR011006">
    <property type="entry name" value="CheY-like_superfamily"/>
</dbReference>
<dbReference type="Pfam" id="PF00512">
    <property type="entry name" value="HisKA"/>
    <property type="match status" value="1"/>
</dbReference>
<dbReference type="AlphaFoldDB" id="A0AAV9NQR8"/>
<feature type="modified residue" description="4-aspartylphosphate" evidence="6">
    <location>
        <position position="887"/>
    </location>
</feature>
<dbReference type="Pfam" id="PF02518">
    <property type="entry name" value="HATPase_c"/>
    <property type="match status" value="1"/>
</dbReference>
<dbReference type="SMART" id="SM00448">
    <property type="entry name" value="REC"/>
    <property type="match status" value="1"/>
</dbReference>
<dbReference type="InterPro" id="IPR029016">
    <property type="entry name" value="GAF-like_dom_sf"/>
</dbReference>
<dbReference type="GO" id="GO:0005886">
    <property type="term" value="C:plasma membrane"/>
    <property type="evidence" value="ECO:0007669"/>
    <property type="project" value="TreeGrafter"/>
</dbReference>
<dbReference type="SUPFAM" id="SSF55874">
    <property type="entry name" value="ATPase domain of HSP90 chaperone/DNA topoisomerase II/histidine kinase"/>
    <property type="match status" value="1"/>
</dbReference>
<dbReference type="Gene3D" id="1.10.287.130">
    <property type="match status" value="1"/>
</dbReference>
<dbReference type="InterPro" id="IPR005467">
    <property type="entry name" value="His_kinase_dom"/>
</dbReference>
<dbReference type="Gene3D" id="3.30.450.40">
    <property type="match status" value="1"/>
</dbReference>
<gene>
    <name evidence="9" type="ORF">LTR84_005182</name>
</gene>
<keyword evidence="3 6" id="KW-0597">Phosphoprotein</keyword>
<dbReference type="RefSeq" id="XP_064711378.1">
    <property type="nucleotide sequence ID" value="XM_064848754.1"/>
</dbReference>
<dbReference type="Pfam" id="PF01590">
    <property type="entry name" value="GAF"/>
    <property type="match status" value="1"/>
</dbReference>
<dbReference type="SMART" id="SM00388">
    <property type="entry name" value="HisKA"/>
    <property type="match status" value="1"/>
</dbReference>
<dbReference type="SUPFAM" id="SSF52172">
    <property type="entry name" value="CheY-like"/>
    <property type="match status" value="1"/>
</dbReference>
<dbReference type="InterPro" id="IPR004358">
    <property type="entry name" value="Sig_transdc_His_kin-like_C"/>
</dbReference>
<proteinExistence type="predicted"/>
<evidence type="ECO:0000259" key="7">
    <source>
        <dbReference type="PROSITE" id="PS50109"/>
    </source>
</evidence>
<dbReference type="GO" id="GO:0000155">
    <property type="term" value="F:phosphorelay sensor kinase activity"/>
    <property type="evidence" value="ECO:0007669"/>
    <property type="project" value="InterPro"/>
</dbReference>
<evidence type="ECO:0000256" key="2">
    <source>
        <dbReference type="ARBA" id="ARBA00012438"/>
    </source>
</evidence>
<keyword evidence="4" id="KW-0808">Transferase</keyword>
<evidence type="ECO:0000256" key="3">
    <source>
        <dbReference type="ARBA" id="ARBA00022553"/>
    </source>
</evidence>
<dbReference type="PANTHER" id="PTHR43047">
    <property type="entry name" value="TWO-COMPONENT HISTIDINE PROTEIN KINASE"/>
    <property type="match status" value="1"/>
</dbReference>
<evidence type="ECO:0000256" key="1">
    <source>
        <dbReference type="ARBA" id="ARBA00000085"/>
    </source>
</evidence>
<protein>
    <recommendedName>
        <fullName evidence="2">histidine kinase</fullName>
        <ecNumber evidence="2">2.7.13.3</ecNumber>
    </recommendedName>
</protein>
<dbReference type="InterPro" id="IPR036097">
    <property type="entry name" value="HisK_dim/P_sf"/>
</dbReference>
<feature type="domain" description="Response regulatory" evidence="8">
    <location>
        <begin position="833"/>
        <end position="958"/>
    </location>
</feature>
<dbReference type="PROSITE" id="PS50109">
    <property type="entry name" value="HIS_KIN"/>
    <property type="match status" value="1"/>
</dbReference>
<dbReference type="InterPro" id="IPR036890">
    <property type="entry name" value="HATPase_C_sf"/>
</dbReference>
<comment type="catalytic activity">
    <reaction evidence="1">
        <text>ATP + protein L-histidine = ADP + protein N-phospho-L-histidine.</text>
        <dbReference type="EC" id="2.7.13.3"/>
    </reaction>
</comment>
<name>A0AAV9NQR8_9EURO</name>
<feature type="domain" description="Histidine kinase" evidence="7">
    <location>
        <begin position="409"/>
        <end position="643"/>
    </location>
</feature>
<comment type="caution">
    <text evidence="9">The sequence shown here is derived from an EMBL/GenBank/DDBJ whole genome shotgun (WGS) entry which is preliminary data.</text>
</comment>
<evidence type="ECO:0000256" key="5">
    <source>
        <dbReference type="ARBA" id="ARBA00022777"/>
    </source>
</evidence>
<dbReference type="CDD" id="cd17546">
    <property type="entry name" value="REC_hyHK_CKI1_RcsC-like"/>
    <property type="match status" value="1"/>
</dbReference>
<dbReference type="SMART" id="SM00387">
    <property type="entry name" value="HATPase_c"/>
    <property type="match status" value="1"/>
</dbReference>
<dbReference type="CDD" id="cd00082">
    <property type="entry name" value="HisKA"/>
    <property type="match status" value="1"/>
</dbReference>
<evidence type="ECO:0000313" key="10">
    <source>
        <dbReference type="Proteomes" id="UP001358417"/>
    </source>
</evidence>
<dbReference type="InterPro" id="IPR003018">
    <property type="entry name" value="GAF"/>
</dbReference>
<evidence type="ECO:0000256" key="6">
    <source>
        <dbReference type="PROSITE-ProRule" id="PRU00169"/>
    </source>
</evidence>
<dbReference type="EMBL" id="JAVRRD010000002">
    <property type="protein sequence ID" value="KAK5063106.1"/>
    <property type="molecule type" value="Genomic_DNA"/>
</dbReference>
<dbReference type="InterPro" id="IPR001789">
    <property type="entry name" value="Sig_transdc_resp-reg_receiver"/>
</dbReference>
<keyword evidence="5" id="KW-0418">Kinase</keyword>
<dbReference type="SUPFAM" id="SSF55781">
    <property type="entry name" value="GAF domain-like"/>
    <property type="match status" value="1"/>
</dbReference>
<dbReference type="InterPro" id="IPR003661">
    <property type="entry name" value="HisK_dim/P_dom"/>
</dbReference>
<dbReference type="GO" id="GO:0009927">
    <property type="term" value="F:histidine phosphotransfer kinase activity"/>
    <property type="evidence" value="ECO:0007669"/>
    <property type="project" value="TreeGrafter"/>
</dbReference>
<dbReference type="Proteomes" id="UP001358417">
    <property type="component" value="Unassembled WGS sequence"/>
</dbReference>
<dbReference type="SUPFAM" id="SSF47384">
    <property type="entry name" value="Homodimeric domain of signal transducing histidine kinase"/>
    <property type="match status" value="1"/>
</dbReference>
<evidence type="ECO:0000313" key="9">
    <source>
        <dbReference type="EMBL" id="KAK5063106.1"/>
    </source>
</evidence>
<organism evidence="9 10">
    <name type="scientific">Exophiala bonariae</name>
    <dbReference type="NCBI Taxonomy" id="1690606"/>
    <lineage>
        <taxon>Eukaryota</taxon>
        <taxon>Fungi</taxon>
        <taxon>Dikarya</taxon>
        <taxon>Ascomycota</taxon>
        <taxon>Pezizomycotina</taxon>
        <taxon>Eurotiomycetes</taxon>
        <taxon>Chaetothyriomycetidae</taxon>
        <taxon>Chaetothyriales</taxon>
        <taxon>Herpotrichiellaceae</taxon>
        <taxon>Exophiala</taxon>
    </lineage>
</organism>
<evidence type="ECO:0000259" key="8">
    <source>
        <dbReference type="PROSITE" id="PS50110"/>
    </source>
</evidence>
<dbReference type="Gene3D" id="3.40.50.2300">
    <property type="match status" value="1"/>
</dbReference>
<dbReference type="PRINTS" id="PR00344">
    <property type="entry name" value="BCTRLSENSOR"/>
</dbReference>
<evidence type="ECO:0000256" key="4">
    <source>
        <dbReference type="ARBA" id="ARBA00022679"/>
    </source>
</evidence>
<dbReference type="Pfam" id="PF00072">
    <property type="entry name" value="Response_reg"/>
    <property type="match status" value="1"/>
</dbReference>
<dbReference type="EC" id="2.7.13.3" evidence="2"/>
<accession>A0AAV9NQR8</accession>